<evidence type="ECO:0000313" key="3">
    <source>
        <dbReference type="Proteomes" id="UP000019804"/>
    </source>
</evidence>
<dbReference type="SMART" id="SM00256">
    <property type="entry name" value="FBOX"/>
    <property type="match status" value="1"/>
</dbReference>
<protein>
    <recommendedName>
        <fullName evidence="1">F-box domain-containing protein</fullName>
    </recommendedName>
</protein>
<dbReference type="InterPro" id="IPR036047">
    <property type="entry name" value="F-box-like_dom_sf"/>
</dbReference>
<proteinExistence type="predicted"/>
<dbReference type="RefSeq" id="XP_040636514.1">
    <property type="nucleotide sequence ID" value="XM_040784735.1"/>
</dbReference>
<dbReference type="OrthoDB" id="4402051at2759"/>
<accession>A0A017S7J3</accession>
<feature type="non-terminal residue" evidence="2">
    <location>
        <position position="193"/>
    </location>
</feature>
<evidence type="ECO:0000259" key="1">
    <source>
        <dbReference type="PROSITE" id="PS50181"/>
    </source>
</evidence>
<evidence type="ECO:0000313" key="2">
    <source>
        <dbReference type="EMBL" id="EYE92826.1"/>
    </source>
</evidence>
<reference evidence="3" key="1">
    <citation type="journal article" date="2014" name="Nat. Commun.">
        <title>Genomic adaptations of the halophilic Dead Sea filamentous fungus Eurotium rubrum.</title>
        <authorList>
            <person name="Kis-Papo T."/>
            <person name="Weig A.R."/>
            <person name="Riley R."/>
            <person name="Persoh D."/>
            <person name="Salamov A."/>
            <person name="Sun H."/>
            <person name="Lipzen A."/>
            <person name="Wasser S.P."/>
            <person name="Rambold G."/>
            <person name="Grigoriev I.V."/>
            <person name="Nevo E."/>
        </authorList>
    </citation>
    <scope>NUCLEOTIDE SEQUENCE [LARGE SCALE GENOMIC DNA]</scope>
    <source>
        <strain evidence="3">CBS 135680</strain>
    </source>
</reference>
<dbReference type="Pfam" id="PF00646">
    <property type="entry name" value="F-box"/>
    <property type="match status" value="1"/>
</dbReference>
<dbReference type="InterPro" id="IPR001810">
    <property type="entry name" value="F-box_dom"/>
</dbReference>
<sequence>MARIYYKLLNKLKTHIRKRHQRATSPFCNLPVELVDHIIQHLDPATLCSFRLACKDLYELTLPQFGSKYIDGIIRTDLSVHSLDRLRTLADNPRLGQYVHRLLVTSEDTIYGKGIIWNRHADGHLVDPLRQDGVQQLQRILRSCVNCTSFQIDDSMASEDKYEDQFLTRSDVLTILLNIIADTGLPTTSFLVD</sequence>
<dbReference type="AlphaFoldDB" id="A0A017S7J3"/>
<dbReference type="Proteomes" id="UP000019804">
    <property type="component" value="Unassembled WGS sequence"/>
</dbReference>
<feature type="domain" description="F-box" evidence="1">
    <location>
        <begin position="24"/>
        <end position="60"/>
    </location>
</feature>
<dbReference type="Gene3D" id="1.20.1280.50">
    <property type="match status" value="1"/>
</dbReference>
<dbReference type="HOGENOM" id="CLU_1411900_0_0_1"/>
<keyword evidence="3" id="KW-1185">Reference proteome</keyword>
<organism evidence="2 3">
    <name type="scientific">Aspergillus ruber (strain CBS 135680)</name>
    <dbReference type="NCBI Taxonomy" id="1388766"/>
    <lineage>
        <taxon>Eukaryota</taxon>
        <taxon>Fungi</taxon>
        <taxon>Dikarya</taxon>
        <taxon>Ascomycota</taxon>
        <taxon>Pezizomycotina</taxon>
        <taxon>Eurotiomycetes</taxon>
        <taxon>Eurotiomycetidae</taxon>
        <taxon>Eurotiales</taxon>
        <taxon>Aspergillaceae</taxon>
        <taxon>Aspergillus</taxon>
        <taxon>Aspergillus subgen. Aspergillus</taxon>
    </lineage>
</organism>
<dbReference type="GeneID" id="63699859"/>
<name>A0A017S7J3_ASPRC</name>
<dbReference type="EMBL" id="KK088435">
    <property type="protein sequence ID" value="EYE92826.1"/>
    <property type="molecule type" value="Genomic_DNA"/>
</dbReference>
<dbReference type="CDD" id="cd09917">
    <property type="entry name" value="F-box_SF"/>
    <property type="match status" value="1"/>
</dbReference>
<dbReference type="PROSITE" id="PS50181">
    <property type="entry name" value="FBOX"/>
    <property type="match status" value="1"/>
</dbReference>
<dbReference type="SUPFAM" id="SSF81383">
    <property type="entry name" value="F-box domain"/>
    <property type="match status" value="1"/>
</dbReference>
<gene>
    <name evidence="2" type="ORF">EURHEDRAFT_461678</name>
</gene>